<dbReference type="InterPro" id="IPR036390">
    <property type="entry name" value="WH_DNA-bd_sf"/>
</dbReference>
<reference evidence="1 2" key="1">
    <citation type="submission" date="2019-02" db="EMBL/GenBank/DDBJ databases">
        <title>Arcanobacterium bovis sp. nov., isolated from the milk of a cow with mastitis.</title>
        <authorList>
            <person name="Sammra O."/>
            <person name="Foster G."/>
            <person name="Hassan A."/>
            <person name="Alssahen M."/>
            <person name="Laemmler C."/>
            <person name="Borowiak M."/>
            <person name="Malorny B."/>
            <person name="Abdulmawjood A."/>
        </authorList>
    </citation>
    <scope>NUCLEOTIDE SEQUENCE [LARGE SCALE GENOMIC DNA]</scope>
    <source>
        <strain evidence="1 2">C605018/01/1</strain>
    </source>
</reference>
<proteinExistence type="predicted"/>
<sequence length="81" mass="9170">MASTTEYLDYVLDLLREVLEALSYDTPLKVHDISIATQRTANALRPILRELIEMGLVKATAPAQSRRRAYLRSQSPHDTTN</sequence>
<evidence type="ECO:0000313" key="2">
    <source>
        <dbReference type="Proteomes" id="UP000293036"/>
    </source>
</evidence>
<dbReference type="RefSeq" id="WP_131279290.1">
    <property type="nucleotide sequence ID" value="NZ_JBHSLR010000009.1"/>
</dbReference>
<dbReference type="Gene3D" id="1.10.10.10">
    <property type="entry name" value="Winged helix-like DNA-binding domain superfamily/Winged helix DNA-binding domain"/>
    <property type="match status" value="1"/>
</dbReference>
<dbReference type="Proteomes" id="UP000293036">
    <property type="component" value="Unassembled WGS sequence"/>
</dbReference>
<comment type="caution">
    <text evidence="1">The sequence shown here is derived from an EMBL/GenBank/DDBJ whole genome shotgun (WGS) entry which is preliminary data.</text>
</comment>
<evidence type="ECO:0000313" key="1">
    <source>
        <dbReference type="EMBL" id="TBW23774.1"/>
    </source>
</evidence>
<organism evidence="1 2">
    <name type="scientific">Arcanobacterium bovis</name>
    <dbReference type="NCBI Taxonomy" id="2529275"/>
    <lineage>
        <taxon>Bacteria</taxon>
        <taxon>Bacillati</taxon>
        <taxon>Actinomycetota</taxon>
        <taxon>Actinomycetes</taxon>
        <taxon>Actinomycetales</taxon>
        <taxon>Actinomycetaceae</taxon>
        <taxon>Arcanobacterium</taxon>
    </lineage>
</organism>
<evidence type="ECO:0008006" key="3">
    <source>
        <dbReference type="Google" id="ProtNLM"/>
    </source>
</evidence>
<protein>
    <recommendedName>
        <fullName evidence="3">Transcriptional regulator</fullName>
    </recommendedName>
</protein>
<dbReference type="AlphaFoldDB" id="A0A4V2KRB4"/>
<dbReference type="SUPFAM" id="SSF46785">
    <property type="entry name" value="Winged helix' DNA-binding domain"/>
    <property type="match status" value="1"/>
</dbReference>
<name>A0A4V2KRB4_9ACTO</name>
<dbReference type="OrthoDB" id="7688673at2"/>
<dbReference type="InterPro" id="IPR036388">
    <property type="entry name" value="WH-like_DNA-bd_sf"/>
</dbReference>
<gene>
    <name evidence="1" type="ORF">EZJ44_01155</name>
</gene>
<accession>A0A4V2KRB4</accession>
<dbReference type="EMBL" id="SJDT01000001">
    <property type="protein sequence ID" value="TBW23774.1"/>
    <property type="molecule type" value="Genomic_DNA"/>
</dbReference>
<keyword evidence="2" id="KW-1185">Reference proteome</keyword>